<gene>
    <name evidence="2" type="ORF">SAMN05192565_107143</name>
</gene>
<organism evidence="2 3">
    <name type="scientific">Methylobacterium gossipiicola</name>
    <dbReference type="NCBI Taxonomy" id="582675"/>
    <lineage>
        <taxon>Bacteria</taxon>
        <taxon>Pseudomonadati</taxon>
        <taxon>Pseudomonadota</taxon>
        <taxon>Alphaproteobacteria</taxon>
        <taxon>Hyphomicrobiales</taxon>
        <taxon>Methylobacteriaceae</taxon>
        <taxon>Methylobacterium</taxon>
    </lineage>
</organism>
<keyword evidence="1" id="KW-0472">Membrane</keyword>
<dbReference type="EMBL" id="FOPM01000007">
    <property type="protein sequence ID" value="SFG64874.1"/>
    <property type="molecule type" value="Genomic_DNA"/>
</dbReference>
<keyword evidence="1" id="KW-1133">Transmembrane helix</keyword>
<name>A0A1I2TIZ1_9HYPH</name>
<evidence type="ECO:0000313" key="2">
    <source>
        <dbReference type="EMBL" id="SFG64874.1"/>
    </source>
</evidence>
<evidence type="ECO:0000256" key="1">
    <source>
        <dbReference type="SAM" id="Phobius"/>
    </source>
</evidence>
<proteinExistence type="predicted"/>
<accession>A0A1I2TIZ1</accession>
<dbReference type="STRING" id="582675.SAMN05192565_107143"/>
<reference evidence="3" key="1">
    <citation type="submission" date="2016-10" db="EMBL/GenBank/DDBJ databases">
        <authorList>
            <person name="Varghese N."/>
            <person name="Submissions S."/>
        </authorList>
    </citation>
    <scope>NUCLEOTIDE SEQUENCE [LARGE SCALE GENOMIC DNA]</scope>
    <source>
        <strain evidence="3">Gh-105</strain>
    </source>
</reference>
<feature type="transmembrane region" description="Helical" evidence="1">
    <location>
        <begin position="12"/>
        <end position="30"/>
    </location>
</feature>
<evidence type="ECO:0000313" key="3">
    <source>
        <dbReference type="Proteomes" id="UP000199229"/>
    </source>
</evidence>
<feature type="transmembrane region" description="Helical" evidence="1">
    <location>
        <begin position="42"/>
        <end position="62"/>
    </location>
</feature>
<protein>
    <submittedName>
        <fullName evidence="2">Uncharacterized protein</fullName>
    </submittedName>
</protein>
<keyword evidence="3" id="KW-1185">Reference proteome</keyword>
<keyword evidence="1" id="KW-0812">Transmembrane</keyword>
<dbReference type="AlphaFoldDB" id="A0A1I2TIZ1"/>
<sequence length="113" mass="12445">MSRPPNRFSRLLWMVAQAGAIGAGIWLSFFAEPRPAEPMPPLAYVLIPFCWVLLVAFATGLITKSWDFALRKISGRPAPIRQGEEPGREQLGILGAFARPSERAKVGERGRIG</sequence>
<dbReference type="Proteomes" id="UP000199229">
    <property type="component" value="Unassembled WGS sequence"/>
</dbReference>